<name>A0A1Y2FFT1_9FUNG</name>
<reference evidence="3 4" key="1">
    <citation type="submission" date="2016-08" db="EMBL/GenBank/DDBJ databases">
        <title>A Parts List for Fungal Cellulosomes Revealed by Comparative Genomics.</title>
        <authorList>
            <consortium name="DOE Joint Genome Institute"/>
            <person name="Haitjema C.H."/>
            <person name="Gilmore S.P."/>
            <person name="Henske J.K."/>
            <person name="Solomon K.V."/>
            <person name="De Groot R."/>
            <person name="Kuo A."/>
            <person name="Mondo S.J."/>
            <person name="Salamov A.A."/>
            <person name="Labutti K."/>
            <person name="Zhao Z."/>
            <person name="Chiniquy J."/>
            <person name="Barry K."/>
            <person name="Brewer H.M."/>
            <person name="Purvine S.O."/>
            <person name="Wright A.T."/>
            <person name="Boxma B."/>
            <person name="Van Alen T."/>
            <person name="Hackstein J.H."/>
            <person name="Baker S.E."/>
            <person name="Grigoriev I.V."/>
            <person name="O'Malley M.A."/>
        </authorList>
    </citation>
    <scope>NUCLEOTIDE SEQUENCE [LARGE SCALE GENOMIC DNA]</scope>
    <source>
        <strain evidence="3 4">G1</strain>
    </source>
</reference>
<dbReference type="STRING" id="1754190.A0A1Y2FFT1"/>
<dbReference type="AlphaFoldDB" id="A0A1Y2FFT1"/>
<accession>A0A1Y2FFT1</accession>
<evidence type="ECO:0000313" key="4">
    <source>
        <dbReference type="Proteomes" id="UP000193920"/>
    </source>
</evidence>
<feature type="compositionally biased region" description="Basic and acidic residues" evidence="1">
    <location>
        <begin position="61"/>
        <end position="77"/>
    </location>
</feature>
<feature type="domain" description="DUF2433" evidence="2">
    <location>
        <begin position="369"/>
        <end position="471"/>
    </location>
</feature>
<dbReference type="Pfam" id="PF10360">
    <property type="entry name" value="DUF2433"/>
    <property type="match status" value="1"/>
</dbReference>
<protein>
    <recommendedName>
        <fullName evidence="2">DUF2433 domain-containing protein</fullName>
    </recommendedName>
</protein>
<dbReference type="InterPro" id="IPR029052">
    <property type="entry name" value="Metallo-depent_PP-like"/>
</dbReference>
<dbReference type="EMBL" id="MCOG01000010">
    <property type="protein sequence ID" value="ORY81675.1"/>
    <property type="molecule type" value="Genomic_DNA"/>
</dbReference>
<gene>
    <name evidence="3" type="ORF">LY90DRAFT_3842</name>
</gene>
<dbReference type="PANTHER" id="PTHR31987">
    <property type="entry name" value="GLUTAMINASE A-RELATED"/>
    <property type="match status" value="1"/>
</dbReference>
<dbReference type="InterPro" id="IPR018829">
    <property type="entry name" value="DUF2433"/>
</dbReference>
<dbReference type="OrthoDB" id="3918848at2759"/>
<dbReference type="InterPro" id="IPR052743">
    <property type="entry name" value="Glutaminase_GtaA"/>
</dbReference>
<dbReference type="SUPFAM" id="SSF56300">
    <property type="entry name" value="Metallo-dependent phosphatases"/>
    <property type="match status" value="1"/>
</dbReference>
<evidence type="ECO:0000256" key="1">
    <source>
        <dbReference type="SAM" id="MobiDB-lite"/>
    </source>
</evidence>
<feature type="compositionally biased region" description="Polar residues" evidence="1">
    <location>
        <begin position="1"/>
        <end position="16"/>
    </location>
</feature>
<proteinExistence type="predicted"/>
<dbReference type="Proteomes" id="UP000193920">
    <property type="component" value="Unassembled WGS sequence"/>
</dbReference>
<keyword evidence="4" id="KW-1185">Reference proteome</keyword>
<evidence type="ECO:0000259" key="2">
    <source>
        <dbReference type="Pfam" id="PF10360"/>
    </source>
</evidence>
<feature type="region of interest" description="Disordered" evidence="1">
    <location>
        <begin position="1"/>
        <end position="119"/>
    </location>
</feature>
<comment type="caution">
    <text evidence="3">The sequence shown here is derived from an EMBL/GenBank/DDBJ whole genome shotgun (WGS) entry which is preliminary data.</text>
</comment>
<sequence length="543" mass="62672">MVSQTFDNNDFQPNKNNGDKDNSHLSNNNDIENMDSSSQETNENSNDSYSNEPSDNIVPNCDEKDSIINKNNYEGKESNISGLKANSNKIDSNNKKEESSSENTNDIENEDKENVKNDENSEFSYTLFGPLLIVSNCRGNISQINTIVKEKNAQAVIHCGDFGFFDKDSVKNFNEKNLKYYVEHTSCISFEDKKKLFENMDTLKENICENFILSELMDYIEGKKELLVPVYVVYGQYEDVSVIDKILYKKIYQVKNLYIVDEMNSYCLKFSNSDITIRLFGIGGGYLDNNLFNNGDGKYLHAGSNCHTWLTIYQLGQILMTADRYEKEMDEIRFLITTANPMKKALIAQLGQALKANFHISPGNQNIRYHVSFNLQCITDKKHFFGRILEGHLNFEKTYIKIKEQIKDNLSETQNKQLEKALNIMNHFPKDNIEFRSCWYWIIPCMKYGSLIIDYLEKKMTINMCSSGVYFFRHQDKHDKNLENEDAGIENKSQVALNILESLNGKKEIMATTEKLEKMTVTTELKRIKNNKESDTTKTNKII</sequence>
<feature type="compositionally biased region" description="Polar residues" evidence="1">
    <location>
        <begin position="24"/>
        <end position="54"/>
    </location>
</feature>
<dbReference type="PANTHER" id="PTHR31987:SF11">
    <property type="entry name" value="DUF2433 DOMAIN-CONTAINING PROTEIN"/>
    <property type="match status" value="1"/>
</dbReference>
<evidence type="ECO:0000313" key="3">
    <source>
        <dbReference type="EMBL" id="ORY81675.1"/>
    </source>
</evidence>
<organism evidence="3 4">
    <name type="scientific">Neocallimastix californiae</name>
    <dbReference type="NCBI Taxonomy" id="1754190"/>
    <lineage>
        <taxon>Eukaryota</taxon>
        <taxon>Fungi</taxon>
        <taxon>Fungi incertae sedis</taxon>
        <taxon>Chytridiomycota</taxon>
        <taxon>Chytridiomycota incertae sedis</taxon>
        <taxon>Neocallimastigomycetes</taxon>
        <taxon>Neocallimastigales</taxon>
        <taxon>Neocallimastigaceae</taxon>
        <taxon>Neocallimastix</taxon>
    </lineage>
</organism>